<name>A0ABZ3JA55_SPOA4</name>
<keyword evidence="2" id="KW-1185">Reference proteome</keyword>
<dbReference type="EMBL" id="CP155571">
    <property type="protein sequence ID" value="XFO75302.1"/>
    <property type="molecule type" value="Genomic_DNA"/>
</dbReference>
<evidence type="ECO:0000313" key="1">
    <source>
        <dbReference type="EMBL" id="XFO75302.1"/>
    </source>
</evidence>
<gene>
    <name evidence="1" type="ORF">SPACI_054190</name>
</gene>
<dbReference type="Proteomes" id="UP000216052">
    <property type="component" value="Chromosome"/>
</dbReference>
<organism evidence="1 2">
    <name type="scientific">Sporomusa acidovorans (strain ATCC 49682 / DSM 3132 / Mol)</name>
    <dbReference type="NCBI Taxonomy" id="1123286"/>
    <lineage>
        <taxon>Bacteria</taxon>
        <taxon>Bacillati</taxon>
        <taxon>Bacillota</taxon>
        <taxon>Negativicutes</taxon>
        <taxon>Selenomonadales</taxon>
        <taxon>Sporomusaceae</taxon>
        <taxon>Sporomusa</taxon>
    </lineage>
</organism>
<accession>A0ABZ3JA55</accession>
<protein>
    <submittedName>
        <fullName evidence="1">Uncharacterized protein</fullName>
    </submittedName>
</protein>
<proteinExistence type="predicted"/>
<sequence>MNQAFKFIRVLSYVFLRIITRFRRPKKKANEIINVKYAVYKKAS</sequence>
<evidence type="ECO:0000313" key="2">
    <source>
        <dbReference type="Proteomes" id="UP000216052"/>
    </source>
</evidence>
<reference evidence="1" key="1">
    <citation type="submission" date="2024-05" db="EMBL/GenBank/DDBJ databases">
        <title>Isolation and characterization of Sporomusa carbonis sp. nov., a carboxydotrophic hydrogenogen in the genus of Sporomusa isolated from a charcoal burning pile.</title>
        <authorList>
            <person name="Boeer T."/>
            <person name="Rosenbaum F."/>
            <person name="Eysell L."/>
            <person name="Mueller V."/>
            <person name="Daniel R."/>
            <person name="Poehlein A."/>
        </authorList>
    </citation>
    <scope>NUCLEOTIDE SEQUENCE [LARGE SCALE GENOMIC DNA]</scope>
    <source>
        <strain evidence="1">DSM 3132</strain>
    </source>
</reference>